<dbReference type="EMBL" id="KZ819188">
    <property type="protein sequence ID" value="PWZ02686.1"/>
    <property type="molecule type" value="Genomic_DNA"/>
</dbReference>
<evidence type="ECO:0000313" key="3">
    <source>
        <dbReference type="Proteomes" id="UP000246740"/>
    </source>
</evidence>
<accession>A0A317XWK2</accession>
<feature type="compositionally biased region" description="Low complexity" evidence="1">
    <location>
        <begin position="35"/>
        <end position="75"/>
    </location>
</feature>
<dbReference type="InParanoid" id="A0A317XWK2"/>
<dbReference type="AlphaFoldDB" id="A0A317XWK2"/>
<dbReference type="OrthoDB" id="2551997at2759"/>
<keyword evidence="3" id="KW-1185">Reference proteome</keyword>
<evidence type="ECO:0000256" key="1">
    <source>
        <dbReference type="SAM" id="MobiDB-lite"/>
    </source>
</evidence>
<evidence type="ECO:0000313" key="2">
    <source>
        <dbReference type="EMBL" id="PWZ02686.1"/>
    </source>
</evidence>
<protein>
    <submittedName>
        <fullName evidence="2">Uncharacterized protein</fullName>
    </submittedName>
</protein>
<proteinExistence type="predicted"/>
<feature type="region of interest" description="Disordered" evidence="1">
    <location>
        <begin position="34"/>
        <end position="77"/>
    </location>
</feature>
<dbReference type="Proteomes" id="UP000246740">
    <property type="component" value="Unassembled WGS sequence"/>
</dbReference>
<name>A0A317XWK2_9BASI</name>
<sequence length="144" mass="15735">MYSNEIDSRHVVPIGGAQFVPPIMTHFGHVPHFTTSPTSEASSSASGSYSPRESLSSPIHSRFSSSSSSSGSATSDLEEWDSVQAHLSYAKQMASHTAAMWQKERLAIEKAKLEARRRPATRSIPNSTKPLNFFYPTLLASSYS</sequence>
<gene>
    <name evidence="2" type="ORF">BCV70DRAFT_4683</name>
</gene>
<reference evidence="2 3" key="1">
    <citation type="journal article" date="2018" name="Mol. Biol. Evol.">
        <title>Broad Genomic Sampling Reveals a Smut Pathogenic Ancestry of the Fungal Clade Ustilaginomycotina.</title>
        <authorList>
            <person name="Kijpornyongpan T."/>
            <person name="Mondo S.J."/>
            <person name="Barry K."/>
            <person name="Sandor L."/>
            <person name="Lee J."/>
            <person name="Lipzen A."/>
            <person name="Pangilinan J."/>
            <person name="LaButti K."/>
            <person name="Hainaut M."/>
            <person name="Henrissat B."/>
            <person name="Grigoriev I.V."/>
            <person name="Spatafora J.W."/>
            <person name="Aime M.C."/>
        </authorList>
    </citation>
    <scope>NUCLEOTIDE SEQUENCE [LARGE SCALE GENOMIC DNA]</scope>
    <source>
        <strain evidence="2 3">MCA 3645</strain>
    </source>
</reference>
<organism evidence="2 3">
    <name type="scientific">Testicularia cyperi</name>
    <dbReference type="NCBI Taxonomy" id="1882483"/>
    <lineage>
        <taxon>Eukaryota</taxon>
        <taxon>Fungi</taxon>
        <taxon>Dikarya</taxon>
        <taxon>Basidiomycota</taxon>
        <taxon>Ustilaginomycotina</taxon>
        <taxon>Ustilaginomycetes</taxon>
        <taxon>Ustilaginales</taxon>
        <taxon>Anthracoideaceae</taxon>
        <taxon>Testicularia</taxon>
    </lineage>
</organism>